<accession>A0ACB6UXR2</accession>
<evidence type="ECO:0000313" key="1">
    <source>
        <dbReference type="EMBL" id="KAF5092192.1"/>
    </source>
</evidence>
<dbReference type="EMBL" id="QVQA01000516">
    <property type="protein sequence ID" value="KAF5092192.1"/>
    <property type="molecule type" value="Genomic_DNA"/>
</dbReference>
<reference evidence="1 2" key="1">
    <citation type="journal article" date="2020" name="Front. Microbiol.">
        <title>Phenotypic and Genetic Characterization of the Cheese Ripening Yeast Geotrichum candidum.</title>
        <authorList>
            <person name="Perkins V."/>
            <person name="Vignola S."/>
            <person name="Lessard M.H."/>
            <person name="Plante P.L."/>
            <person name="Corbeil J."/>
            <person name="Dugat-Bony E."/>
            <person name="Frenette M."/>
            <person name="Labrie S."/>
        </authorList>
    </citation>
    <scope>NUCLEOTIDE SEQUENCE [LARGE SCALE GENOMIC DNA]</scope>
    <source>
        <strain evidence="1 2">LMA-1147</strain>
    </source>
</reference>
<organism evidence="1 2">
    <name type="scientific">Geotrichum galactomycetum</name>
    <dbReference type="NCBI Taxonomy" id="27317"/>
    <lineage>
        <taxon>Eukaryota</taxon>
        <taxon>Fungi</taxon>
        <taxon>Dikarya</taxon>
        <taxon>Ascomycota</taxon>
        <taxon>Saccharomycotina</taxon>
        <taxon>Dipodascomycetes</taxon>
        <taxon>Dipodascales</taxon>
        <taxon>Dipodascaceae</taxon>
        <taxon>Geotrichum</taxon>
    </lineage>
</organism>
<keyword evidence="2" id="KW-1185">Reference proteome</keyword>
<feature type="non-terminal residue" evidence="1">
    <location>
        <position position="175"/>
    </location>
</feature>
<proteinExistence type="predicted"/>
<evidence type="ECO:0000313" key="2">
    <source>
        <dbReference type="Proteomes" id="UP000744676"/>
    </source>
</evidence>
<name>A0ACB6UXR2_9ASCO</name>
<gene>
    <name evidence="1" type="ORF">D0Z00_004696</name>
</gene>
<sequence>MPTTSSELLVPREAHSSSSTSLHSEAGSTEASLDHSEKPDDGTPQSYTMREQLTGFPFQQILVLVAVRFAEPVTFTSLFPYVFFMVKHLRPEDSEANISRYAGYISGSFALCQAFTGVVWGNFSDHYGRKPTLIIGLLGSAFSMLWFGLAGNFWWALVARSVGGLLNGNVGVLRT</sequence>
<dbReference type="Proteomes" id="UP000744676">
    <property type="component" value="Unassembled WGS sequence"/>
</dbReference>
<protein>
    <submittedName>
        <fullName evidence="1">Uncharacterized protein</fullName>
    </submittedName>
</protein>
<comment type="caution">
    <text evidence="1">The sequence shown here is derived from an EMBL/GenBank/DDBJ whole genome shotgun (WGS) entry which is preliminary data.</text>
</comment>